<proteinExistence type="predicted"/>
<protein>
    <submittedName>
        <fullName evidence="1">Uncharacterized protein</fullName>
    </submittedName>
</protein>
<evidence type="ECO:0000313" key="1">
    <source>
        <dbReference type="EMBL" id="EPH19647.1"/>
    </source>
</evidence>
<dbReference type="HOGENOM" id="CLU_3402177_0_0_10"/>
<evidence type="ECO:0000313" key="2">
    <source>
        <dbReference type="Proteomes" id="UP000014614"/>
    </source>
</evidence>
<organism evidence="1 2">
    <name type="scientific">Bacteroides stercoris CC31F</name>
    <dbReference type="NCBI Taxonomy" id="1073351"/>
    <lineage>
        <taxon>Bacteria</taxon>
        <taxon>Pseudomonadati</taxon>
        <taxon>Bacteroidota</taxon>
        <taxon>Bacteroidia</taxon>
        <taxon>Bacteroidales</taxon>
        <taxon>Bacteroidaceae</taxon>
        <taxon>Bacteroides</taxon>
    </lineage>
</organism>
<reference evidence="1 2" key="1">
    <citation type="submission" date="2013-05" db="EMBL/GenBank/DDBJ databases">
        <title>The Genome Sequence of Bacteroides stercoris CC31F.</title>
        <authorList>
            <consortium name="The Broad Institute Genomics Platform"/>
            <person name="Earl A."/>
            <person name="Ward D."/>
            <person name="Feldgarden M."/>
            <person name="Gevers D."/>
            <person name="Oliphant K."/>
            <person name="Allen-Vercoe E."/>
            <person name="Walker B."/>
            <person name="Young S."/>
            <person name="Zeng Q."/>
            <person name="Gargeya S."/>
            <person name="Fitzgerald M."/>
            <person name="Haas B."/>
            <person name="Abouelleil A."/>
            <person name="Allen A.W."/>
            <person name="Alvarado L."/>
            <person name="Arachchi H.M."/>
            <person name="Berlin A.M."/>
            <person name="Chapman S.B."/>
            <person name="Gainer-Dewar J."/>
            <person name="Goldberg J."/>
            <person name="Griggs A."/>
            <person name="Gujja S."/>
            <person name="Hansen M."/>
            <person name="Howarth C."/>
            <person name="Imamovic A."/>
            <person name="Ireland A."/>
            <person name="Larimer J."/>
            <person name="McCowan C."/>
            <person name="Murphy C."/>
            <person name="Pearson M."/>
            <person name="Poon T.W."/>
            <person name="Priest M."/>
            <person name="Roberts A."/>
            <person name="Saif S."/>
            <person name="Shea T."/>
            <person name="Sisk P."/>
            <person name="Sykes S."/>
            <person name="Wortman J."/>
            <person name="Nusbaum C."/>
            <person name="Birren B."/>
        </authorList>
    </citation>
    <scope>NUCLEOTIDE SEQUENCE [LARGE SCALE GENOMIC DNA]</scope>
    <source>
        <strain evidence="1 2">CC31F</strain>
    </source>
</reference>
<comment type="caution">
    <text evidence="1">The sequence shown here is derived from an EMBL/GenBank/DDBJ whole genome shotgun (WGS) entry which is preliminary data.</text>
</comment>
<accession>S3YDA8</accession>
<dbReference type="Proteomes" id="UP000014614">
    <property type="component" value="Unassembled WGS sequence"/>
</dbReference>
<sequence length="30" mass="3733">MRKIVIYVQYYCTFAPENNKKDLDEKNFFD</sequence>
<gene>
    <name evidence="1" type="ORF">HMPREF1181_02296</name>
</gene>
<dbReference type="EMBL" id="ATFP01000033">
    <property type="protein sequence ID" value="EPH19647.1"/>
    <property type="molecule type" value="Genomic_DNA"/>
</dbReference>
<name>S3YDA8_BACSE</name>
<dbReference type="AlphaFoldDB" id="S3YDA8"/>